<organism evidence="1 2">
    <name type="scientific">Spirosoma oryzae</name>
    <dbReference type="NCBI Taxonomy" id="1469603"/>
    <lineage>
        <taxon>Bacteria</taxon>
        <taxon>Pseudomonadati</taxon>
        <taxon>Bacteroidota</taxon>
        <taxon>Cytophagia</taxon>
        <taxon>Cytophagales</taxon>
        <taxon>Cytophagaceae</taxon>
        <taxon>Spirosoma</taxon>
    </lineage>
</organism>
<keyword evidence="2" id="KW-1185">Reference proteome</keyword>
<gene>
    <name evidence="1" type="ORF">CLV58_12425</name>
</gene>
<reference evidence="1 2" key="1">
    <citation type="submission" date="2018-03" db="EMBL/GenBank/DDBJ databases">
        <title>Genomic Encyclopedia of Archaeal and Bacterial Type Strains, Phase II (KMG-II): from individual species to whole genera.</title>
        <authorList>
            <person name="Goeker M."/>
        </authorList>
    </citation>
    <scope>NUCLEOTIDE SEQUENCE [LARGE SCALE GENOMIC DNA]</scope>
    <source>
        <strain evidence="1 2">DSM 28354</strain>
    </source>
</reference>
<protein>
    <submittedName>
        <fullName evidence="1">Uncharacterized protein</fullName>
    </submittedName>
</protein>
<comment type="caution">
    <text evidence="1">The sequence shown here is derived from an EMBL/GenBank/DDBJ whole genome shotgun (WGS) entry which is preliminary data.</text>
</comment>
<dbReference type="EMBL" id="PVTE01000024">
    <property type="protein sequence ID" value="PRY30404.1"/>
    <property type="molecule type" value="Genomic_DNA"/>
</dbReference>
<sequence length="33" mass="3977">MDSVNERTPAQLVCVLFVKERYCARFRIENERC</sequence>
<dbReference type="AlphaFoldDB" id="A0A2T0SAF3"/>
<dbReference type="Proteomes" id="UP000238375">
    <property type="component" value="Unassembled WGS sequence"/>
</dbReference>
<proteinExistence type="predicted"/>
<name>A0A2T0SAF3_9BACT</name>
<evidence type="ECO:0000313" key="1">
    <source>
        <dbReference type="EMBL" id="PRY30404.1"/>
    </source>
</evidence>
<evidence type="ECO:0000313" key="2">
    <source>
        <dbReference type="Proteomes" id="UP000238375"/>
    </source>
</evidence>
<accession>A0A2T0SAF3</accession>